<dbReference type="WBParaSite" id="PDA_v2.g17406.t1">
    <property type="protein sequence ID" value="PDA_v2.g17406.t1"/>
    <property type="gene ID" value="PDA_v2.g17406"/>
</dbReference>
<evidence type="ECO:0000313" key="2">
    <source>
        <dbReference type="WBParaSite" id="PDA_v2.g17406.t1"/>
    </source>
</evidence>
<protein>
    <submittedName>
        <fullName evidence="2">Uncharacterized protein</fullName>
    </submittedName>
</protein>
<evidence type="ECO:0000313" key="1">
    <source>
        <dbReference type="Proteomes" id="UP000887578"/>
    </source>
</evidence>
<keyword evidence="1" id="KW-1185">Reference proteome</keyword>
<name>A0A914PHU6_9BILA</name>
<dbReference type="AlphaFoldDB" id="A0A914PHU6"/>
<accession>A0A914PHU6</accession>
<sequence>MDSPKFEIPISLHWLVSKAEIQKEFQHESSLKKSIELSQLSGISYYLSISKSKDDQIFIGLGFSMKEETIINAKFKISINPANKFNGKFEESVFGKENGYEKANILCSSHDFLGPAKNYFIGGYIYLKMEGILSVEKEQIPAEIDIKSPDNLGEIFMFQ</sequence>
<proteinExistence type="predicted"/>
<organism evidence="1 2">
    <name type="scientific">Panagrolaimus davidi</name>
    <dbReference type="NCBI Taxonomy" id="227884"/>
    <lineage>
        <taxon>Eukaryota</taxon>
        <taxon>Metazoa</taxon>
        <taxon>Ecdysozoa</taxon>
        <taxon>Nematoda</taxon>
        <taxon>Chromadorea</taxon>
        <taxon>Rhabditida</taxon>
        <taxon>Tylenchina</taxon>
        <taxon>Panagrolaimomorpha</taxon>
        <taxon>Panagrolaimoidea</taxon>
        <taxon>Panagrolaimidae</taxon>
        <taxon>Panagrolaimus</taxon>
    </lineage>
</organism>
<reference evidence="2" key="1">
    <citation type="submission" date="2022-11" db="UniProtKB">
        <authorList>
            <consortium name="WormBaseParasite"/>
        </authorList>
    </citation>
    <scope>IDENTIFICATION</scope>
</reference>
<dbReference type="Proteomes" id="UP000887578">
    <property type="component" value="Unplaced"/>
</dbReference>